<dbReference type="EnsemblPlants" id="AET3Gv20026900.2">
    <property type="protein sequence ID" value="AET3Gv20026900.2"/>
    <property type="gene ID" value="AET3Gv20026900"/>
</dbReference>
<reference evidence="2" key="3">
    <citation type="journal article" date="2017" name="Nature">
        <title>Genome sequence of the progenitor of the wheat D genome Aegilops tauschii.</title>
        <authorList>
            <person name="Luo M.C."/>
            <person name="Gu Y.Q."/>
            <person name="Puiu D."/>
            <person name="Wang H."/>
            <person name="Twardziok S.O."/>
            <person name="Deal K.R."/>
            <person name="Huo N."/>
            <person name="Zhu T."/>
            <person name="Wang L."/>
            <person name="Wang Y."/>
            <person name="McGuire P.E."/>
            <person name="Liu S."/>
            <person name="Long H."/>
            <person name="Ramasamy R.K."/>
            <person name="Rodriguez J.C."/>
            <person name="Van S.L."/>
            <person name="Yuan L."/>
            <person name="Wang Z."/>
            <person name="Xia Z."/>
            <person name="Xiao L."/>
            <person name="Anderson O.D."/>
            <person name="Ouyang S."/>
            <person name="Liang Y."/>
            <person name="Zimin A.V."/>
            <person name="Pertea G."/>
            <person name="Qi P."/>
            <person name="Bennetzen J.L."/>
            <person name="Dai X."/>
            <person name="Dawson M.W."/>
            <person name="Muller H.G."/>
            <person name="Kugler K."/>
            <person name="Rivarola-Duarte L."/>
            <person name="Spannagl M."/>
            <person name="Mayer K.F.X."/>
            <person name="Lu F.H."/>
            <person name="Bevan M.W."/>
            <person name="Leroy P."/>
            <person name="Li P."/>
            <person name="You F.M."/>
            <person name="Sun Q."/>
            <person name="Liu Z."/>
            <person name="Lyons E."/>
            <person name="Wicker T."/>
            <person name="Salzberg S.L."/>
            <person name="Devos K.M."/>
            <person name="Dvorak J."/>
        </authorList>
    </citation>
    <scope>NUCLEOTIDE SEQUENCE [LARGE SCALE GENOMIC DNA]</scope>
    <source>
        <strain evidence="2">cv. AL8/78</strain>
    </source>
</reference>
<reference evidence="3" key="2">
    <citation type="journal article" date="2017" name="Nat. Plants">
        <title>The Aegilops tauschii genome reveals multiple impacts of transposons.</title>
        <authorList>
            <person name="Zhao G."/>
            <person name="Zou C."/>
            <person name="Li K."/>
            <person name="Wang K."/>
            <person name="Li T."/>
            <person name="Gao L."/>
            <person name="Zhang X."/>
            <person name="Wang H."/>
            <person name="Yang Z."/>
            <person name="Liu X."/>
            <person name="Jiang W."/>
            <person name="Mao L."/>
            <person name="Kong X."/>
            <person name="Jiao Y."/>
            <person name="Jia J."/>
        </authorList>
    </citation>
    <scope>NUCLEOTIDE SEQUENCE [LARGE SCALE GENOMIC DNA]</scope>
    <source>
        <strain evidence="3">cv. AL8/78</strain>
    </source>
</reference>
<evidence type="ECO:0000313" key="2">
    <source>
        <dbReference type="EnsemblPlants" id="AET3Gv20026900.2"/>
    </source>
</evidence>
<proteinExistence type="predicted"/>
<accession>A0A453DPJ5</accession>
<keyword evidence="3" id="KW-1185">Reference proteome</keyword>
<dbReference type="Pfam" id="PF06974">
    <property type="entry name" value="WS_DGAT_C"/>
    <property type="match status" value="1"/>
</dbReference>
<organism evidence="2 3">
    <name type="scientific">Aegilops tauschii subsp. strangulata</name>
    <name type="common">Goatgrass</name>
    <dbReference type="NCBI Taxonomy" id="200361"/>
    <lineage>
        <taxon>Eukaryota</taxon>
        <taxon>Viridiplantae</taxon>
        <taxon>Streptophyta</taxon>
        <taxon>Embryophyta</taxon>
        <taxon>Tracheophyta</taxon>
        <taxon>Spermatophyta</taxon>
        <taxon>Magnoliopsida</taxon>
        <taxon>Liliopsida</taxon>
        <taxon>Poales</taxon>
        <taxon>Poaceae</taxon>
        <taxon>BOP clade</taxon>
        <taxon>Pooideae</taxon>
        <taxon>Triticodae</taxon>
        <taxon>Triticeae</taxon>
        <taxon>Triticinae</taxon>
        <taxon>Aegilops</taxon>
    </lineage>
</organism>
<dbReference type="InterPro" id="IPR009721">
    <property type="entry name" value="O-acyltransferase_WSD1_C"/>
</dbReference>
<reference evidence="2" key="5">
    <citation type="journal article" date="2021" name="G3 (Bethesda)">
        <title>Aegilops tauschii genome assembly Aet v5.0 features greater sequence contiguity and improved annotation.</title>
        <authorList>
            <person name="Wang L."/>
            <person name="Zhu T."/>
            <person name="Rodriguez J.C."/>
            <person name="Deal K.R."/>
            <person name="Dubcovsky J."/>
            <person name="McGuire P.E."/>
            <person name="Lux T."/>
            <person name="Spannagl M."/>
            <person name="Mayer K.F.X."/>
            <person name="Baldrich P."/>
            <person name="Meyers B.C."/>
            <person name="Huo N."/>
            <person name="Gu Y.Q."/>
            <person name="Zhou H."/>
            <person name="Devos K.M."/>
            <person name="Bennetzen J.L."/>
            <person name="Unver T."/>
            <person name="Budak H."/>
            <person name="Gulick P.J."/>
            <person name="Galiba G."/>
            <person name="Kalapos B."/>
            <person name="Nelson D.R."/>
            <person name="Li P."/>
            <person name="You F.M."/>
            <person name="Luo M.C."/>
            <person name="Dvorak J."/>
        </authorList>
    </citation>
    <scope>NUCLEOTIDE SEQUENCE [LARGE SCALE GENOMIC DNA]</scope>
    <source>
        <strain evidence="2">cv. AL8/78</strain>
    </source>
</reference>
<protein>
    <recommendedName>
        <fullName evidence="1">O-acyltransferase WSD1 C-terminal domain-containing protein</fullName>
    </recommendedName>
</protein>
<dbReference type="AlphaFoldDB" id="A0A453DPJ5"/>
<feature type="domain" description="O-acyltransferase WSD1 C-terminal" evidence="1">
    <location>
        <begin position="2"/>
        <end position="44"/>
    </location>
</feature>
<name>A0A453DPJ5_AEGTS</name>
<reference evidence="3" key="1">
    <citation type="journal article" date="2014" name="Science">
        <title>Ancient hybridizations among the ancestral genomes of bread wheat.</title>
        <authorList>
            <consortium name="International Wheat Genome Sequencing Consortium,"/>
            <person name="Marcussen T."/>
            <person name="Sandve S.R."/>
            <person name="Heier L."/>
            <person name="Spannagl M."/>
            <person name="Pfeifer M."/>
            <person name="Jakobsen K.S."/>
            <person name="Wulff B.B."/>
            <person name="Steuernagel B."/>
            <person name="Mayer K.F."/>
            <person name="Olsen O.A."/>
        </authorList>
    </citation>
    <scope>NUCLEOTIDE SEQUENCE [LARGE SCALE GENOMIC DNA]</scope>
    <source>
        <strain evidence="3">cv. AL8/78</strain>
    </source>
</reference>
<dbReference type="Proteomes" id="UP000015105">
    <property type="component" value="Chromosome 3D"/>
</dbReference>
<evidence type="ECO:0000313" key="3">
    <source>
        <dbReference type="Proteomes" id="UP000015105"/>
    </source>
</evidence>
<evidence type="ECO:0000259" key="1">
    <source>
        <dbReference type="Pfam" id="PF06974"/>
    </source>
</evidence>
<reference evidence="2" key="4">
    <citation type="submission" date="2019-03" db="UniProtKB">
        <authorList>
            <consortium name="EnsemblPlants"/>
        </authorList>
    </citation>
    <scope>IDENTIFICATION</scope>
</reference>
<sequence>MQALTVHYHNYGSDIKVVLAVDDAQFPDCHQLLDGFAEATRIIKNAAALKTLTTSI</sequence>
<dbReference type="Gramene" id="AET3Gv20026900.2">
    <property type="protein sequence ID" value="AET3Gv20026900.2"/>
    <property type="gene ID" value="AET3Gv20026900"/>
</dbReference>